<proteinExistence type="inferred from homology"/>
<evidence type="ECO:0000256" key="3">
    <source>
        <dbReference type="ARBA" id="ARBA00023127"/>
    </source>
</evidence>
<evidence type="ECO:0000313" key="7">
    <source>
        <dbReference type="Proteomes" id="UP000594263"/>
    </source>
</evidence>
<dbReference type="InterPro" id="IPR012389">
    <property type="entry name" value="Cyclin_P/U"/>
</dbReference>
<evidence type="ECO:0000313" key="6">
    <source>
        <dbReference type="EnsemblPlants" id="Kaladp0020s0213.2.v1.1"/>
    </source>
</evidence>
<dbReference type="OMA" id="MFHASEV"/>
<keyword evidence="7" id="KW-1185">Reference proteome</keyword>
<name>A0A7N0T3T5_KALFE</name>
<keyword evidence="2" id="KW-0132">Cell division</keyword>
<dbReference type="PANTHER" id="PTHR15615:SF80">
    <property type="entry name" value="CYCLIN"/>
    <property type="match status" value="1"/>
</dbReference>
<dbReference type="EnsemblPlants" id="Kaladp0020s0213.3.v1.1">
    <property type="protein sequence ID" value="Kaladp0020s0213.3.v1.1"/>
    <property type="gene ID" value="Kaladp0020s0213.v1.1"/>
</dbReference>
<accession>A0A7N0T3T5</accession>
<dbReference type="GO" id="GO:0051301">
    <property type="term" value="P:cell division"/>
    <property type="evidence" value="ECO:0007669"/>
    <property type="project" value="UniProtKB-UniRule"/>
</dbReference>
<dbReference type="AlphaFoldDB" id="A0A7N0T3T5"/>
<dbReference type="Pfam" id="PF08613">
    <property type="entry name" value="Cyclin"/>
    <property type="match status" value="1"/>
</dbReference>
<dbReference type="EnsemblPlants" id="Kaladp0020s0213.1.v1.1">
    <property type="protein sequence ID" value="Kaladp0020s0213.1.v1.1"/>
    <property type="gene ID" value="Kaladp0020s0213.v1.1"/>
</dbReference>
<evidence type="ECO:0000256" key="4">
    <source>
        <dbReference type="ARBA" id="ARBA00023306"/>
    </source>
</evidence>
<protein>
    <recommendedName>
        <fullName evidence="5">Cyclin</fullName>
    </recommendedName>
</protein>
<dbReference type="Gramene" id="Kaladp0020s0213.1.v1.1">
    <property type="protein sequence ID" value="Kaladp0020s0213.1.v1.1"/>
    <property type="gene ID" value="Kaladp0020s0213.v1.1"/>
</dbReference>
<dbReference type="InterPro" id="IPR036915">
    <property type="entry name" value="Cyclin-like_sf"/>
</dbReference>
<evidence type="ECO:0000256" key="1">
    <source>
        <dbReference type="ARBA" id="ARBA00007215"/>
    </source>
</evidence>
<evidence type="ECO:0000256" key="2">
    <source>
        <dbReference type="ARBA" id="ARBA00022618"/>
    </source>
</evidence>
<dbReference type="Gene3D" id="1.10.472.10">
    <property type="entry name" value="Cyclin-like"/>
    <property type="match status" value="1"/>
</dbReference>
<organism evidence="6 7">
    <name type="scientific">Kalanchoe fedtschenkoi</name>
    <name type="common">Lavender scallops</name>
    <name type="synonym">South American air plant</name>
    <dbReference type="NCBI Taxonomy" id="63787"/>
    <lineage>
        <taxon>Eukaryota</taxon>
        <taxon>Viridiplantae</taxon>
        <taxon>Streptophyta</taxon>
        <taxon>Embryophyta</taxon>
        <taxon>Tracheophyta</taxon>
        <taxon>Spermatophyta</taxon>
        <taxon>Magnoliopsida</taxon>
        <taxon>eudicotyledons</taxon>
        <taxon>Gunneridae</taxon>
        <taxon>Pentapetalae</taxon>
        <taxon>Saxifragales</taxon>
        <taxon>Crassulaceae</taxon>
        <taxon>Kalanchoe</taxon>
    </lineage>
</organism>
<dbReference type="Proteomes" id="UP000594263">
    <property type="component" value="Unplaced"/>
</dbReference>
<sequence>MVTVAVEREMADSELYQALGLQLASRRSTRKPQILSILPLVFDRIVKKNDTLIQSKQIKDIVSDFHGIKAPDLGIQQYLERIFTYSSCSPSCFVIARIYIDRLLKRQSMHLTSLNVHRLLITGIMVAAKFMDDAFFNNAYYARVGGISTKELNKLEMTFLFGLDFRVHVTTDTFSKYCLMLHAEAPGVLKIERSIQGCGVKGTWSKKDDTTFASTAAR</sequence>
<reference evidence="6" key="1">
    <citation type="submission" date="2021-01" db="UniProtKB">
        <authorList>
            <consortium name="EnsemblPlants"/>
        </authorList>
    </citation>
    <scope>IDENTIFICATION</scope>
</reference>
<keyword evidence="4" id="KW-0131">Cell cycle</keyword>
<dbReference type="PIRSF" id="PIRSF027110">
    <property type="entry name" value="PREG"/>
    <property type="match status" value="1"/>
</dbReference>
<dbReference type="GO" id="GO:0019901">
    <property type="term" value="F:protein kinase binding"/>
    <property type="evidence" value="ECO:0007669"/>
    <property type="project" value="UniProtKB-UniRule"/>
</dbReference>
<keyword evidence="3 5" id="KW-0195">Cyclin</keyword>
<dbReference type="Gramene" id="Kaladp0020s0213.2.v1.1">
    <property type="protein sequence ID" value="Kaladp0020s0213.2.v1.1"/>
    <property type="gene ID" value="Kaladp0020s0213.v1.1"/>
</dbReference>
<dbReference type="EnsemblPlants" id="Kaladp0020s0213.2.v1.1">
    <property type="protein sequence ID" value="Kaladp0020s0213.2.v1.1"/>
    <property type="gene ID" value="Kaladp0020s0213.v1.1"/>
</dbReference>
<evidence type="ECO:0000256" key="5">
    <source>
        <dbReference type="PIRNR" id="PIRNR027110"/>
    </source>
</evidence>
<dbReference type="InterPro" id="IPR013922">
    <property type="entry name" value="Cyclin_PHO80-like"/>
</dbReference>
<comment type="similarity">
    <text evidence="1">Belongs to the cyclin family. Cyclin U/P subfamily.</text>
</comment>
<dbReference type="SUPFAM" id="SSF47954">
    <property type="entry name" value="Cyclin-like"/>
    <property type="match status" value="1"/>
</dbReference>
<dbReference type="PANTHER" id="PTHR15615">
    <property type="match status" value="1"/>
</dbReference>
<dbReference type="Gramene" id="Kaladp0020s0213.3.v1.1">
    <property type="protein sequence ID" value="Kaladp0020s0213.3.v1.1"/>
    <property type="gene ID" value="Kaladp0020s0213.v1.1"/>
</dbReference>